<keyword evidence="5 11" id="KW-0963">Cytoplasm</keyword>
<comment type="similarity">
    <text evidence="3 11">Belongs to the peptidase M20B family.</text>
</comment>
<evidence type="ECO:0000256" key="4">
    <source>
        <dbReference type="ARBA" id="ARBA00022438"/>
    </source>
</evidence>
<dbReference type="CDD" id="cd03892">
    <property type="entry name" value="M20_peptT"/>
    <property type="match status" value="1"/>
</dbReference>
<evidence type="ECO:0000256" key="2">
    <source>
        <dbReference type="ARBA" id="ARBA00004496"/>
    </source>
</evidence>
<feature type="binding site" evidence="11 13">
    <location>
        <position position="141"/>
    </location>
    <ligand>
        <name>Zn(2+)</name>
        <dbReference type="ChEBI" id="CHEBI:29105"/>
        <label>1</label>
    </ligand>
</feature>
<dbReference type="GO" id="GO:0045148">
    <property type="term" value="F:tripeptide aminopeptidase activity"/>
    <property type="evidence" value="ECO:0007669"/>
    <property type="project" value="UniProtKB-UniRule"/>
</dbReference>
<evidence type="ECO:0000256" key="7">
    <source>
        <dbReference type="ARBA" id="ARBA00022723"/>
    </source>
</evidence>
<dbReference type="Proteomes" id="UP000483018">
    <property type="component" value="Unassembled WGS sequence"/>
</dbReference>
<feature type="binding site" evidence="11 13">
    <location>
        <position position="198"/>
    </location>
    <ligand>
        <name>Zn(2+)</name>
        <dbReference type="ChEBI" id="CHEBI:29105"/>
        <label>1</label>
    </ligand>
</feature>
<dbReference type="Gene3D" id="3.30.70.360">
    <property type="match status" value="1"/>
</dbReference>
<comment type="caution">
    <text evidence="15">The sequence shown here is derived from an EMBL/GenBank/DDBJ whole genome shotgun (WGS) entry which is preliminary data.</text>
</comment>
<evidence type="ECO:0000256" key="9">
    <source>
        <dbReference type="ARBA" id="ARBA00022833"/>
    </source>
</evidence>
<dbReference type="InterPro" id="IPR002933">
    <property type="entry name" value="Peptidase_M20"/>
</dbReference>
<evidence type="ECO:0000256" key="3">
    <source>
        <dbReference type="ARBA" id="ARBA00009692"/>
    </source>
</evidence>
<evidence type="ECO:0000313" key="16">
    <source>
        <dbReference type="Proteomes" id="UP000483018"/>
    </source>
</evidence>
<dbReference type="NCBIfam" id="NF003976">
    <property type="entry name" value="PRK05469.1"/>
    <property type="match status" value="1"/>
</dbReference>
<keyword evidence="4 11" id="KW-0031">Aminopeptidase</keyword>
<keyword evidence="9 11" id="KW-0862">Zinc</keyword>
<dbReference type="InterPro" id="IPR010161">
    <property type="entry name" value="Peptidase_M20B"/>
</dbReference>
<dbReference type="AlphaFoldDB" id="A0A7C8LGE5"/>
<dbReference type="SUPFAM" id="SSF55031">
    <property type="entry name" value="Bacterial exopeptidase dimerisation domain"/>
    <property type="match status" value="1"/>
</dbReference>
<evidence type="ECO:0000259" key="14">
    <source>
        <dbReference type="Pfam" id="PF07687"/>
    </source>
</evidence>
<dbReference type="NCBIfam" id="TIGR01882">
    <property type="entry name" value="peptidase-T"/>
    <property type="match status" value="1"/>
</dbReference>
<dbReference type="EMBL" id="WSLF01000001">
    <property type="protein sequence ID" value="KAE9636916.1"/>
    <property type="molecule type" value="Genomic_DNA"/>
</dbReference>
<dbReference type="GO" id="GO:0043171">
    <property type="term" value="P:peptide catabolic process"/>
    <property type="evidence" value="ECO:0007669"/>
    <property type="project" value="UniProtKB-UniRule"/>
</dbReference>
<keyword evidence="8 11" id="KW-0378">Hydrolase</keyword>
<feature type="active site" description="Proton acceptor" evidence="11 12">
    <location>
        <position position="175"/>
    </location>
</feature>
<comment type="function">
    <text evidence="11">Cleaves the N-terminal amino acid of tripeptides.</text>
</comment>
<keyword evidence="7 11" id="KW-0479">Metal-binding</keyword>
<dbReference type="PANTHER" id="PTHR42994">
    <property type="entry name" value="PEPTIDASE T"/>
    <property type="match status" value="1"/>
</dbReference>
<dbReference type="EC" id="3.4.11.4" evidence="11"/>
<proteinExistence type="inferred from homology"/>
<keyword evidence="16" id="KW-1185">Reference proteome</keyword>
<organism evidence="15 16">
    <name type="scientific">Defluviitalea raffinosedens</name>
    <dbReference type="NCBI Taxonomy" id="1450156"/>
    <lineage>
        <taxon>Bacteria</taxon>
        <taxon>Bacillati</taxon>
        <taxon>Bacillota</taxon>
        <taxon>Clostridia</taxon>
        <taxon>Lachnospirales</taxon>
        <taxon>Defluviitaleaceae</taxon>
        <taxon>Defluviitalea</taxon>
    </lineage>
</organism>
<feature type="binding site" evidence="11 13">
    <location>
        <position position="141"/>
    </location>
    <ligand>
        <name>Zn(2+)</name>
        <dbReference type="ChEBI" id="CHEBI:29105"/>
        <label>2</label>
    </ligand>
</feature>
<evidence type="ECO:0000256" key="13">
    <source>
        <dbReference type="PIRSR" id="PIRSR037215-2"/>
    </source>
</evidence>
<comment type="cofactor">
    <cofactor evidence="11 13">
        <name>Zn(2+)</name>
        <dbReference type="ChEBI" id="CHEBI:29105"/>
    </cofactor>
    <text evidence="11 13">Binds 2 Zn(2+) ions per subunit.</text>
</comment>
<dbReference type="InterPro" id="IPR036264">
    <property type="entry name" value="Bact_exopeptidase_dim_dom"/>
</dbReference>
<reference evidence="15 16" key="1">
    <citation type="submission" date="2019-12" db="EMBL/GenBank/DDBJ databases">
        <title>Defluviitalea raffinosedens, isolated from a biogas fermenter, genome sequencing and characterization.</title>
        <authorList>
            <person name="Rettenmaier R."/>
            <person name="Schneider M."/>
            <person name="Neuhaus K."/>
            <person name="Liebl W."/>
            <person name="Zverlov V."/>
        </authorList>
    </citation>
    <scope>NUCLEOTIDE SEQUENCE [LARGE SCALE GENOMIC DNA]</scope>
    <source>
        <strain evidence="15 16">249c-K6</strain>
    </source>
</reference>
<feature type="binding site" evidence="11 13">
    <location>
        <position position="78"/>
    </location>
    <ligand>
        <name>Zn(2+)</name>
        <dbReference type="ChEBI" id="CHEBI:29105"/>
        <label>1</label>
    </ligand>
</feature>
<keyword evidence="6 11" id="KW-0645">Protease</keyword>
<evidence type="ECO:0000256" key="5">
    <source>
        <dbReference type="ARBA" id="ARBA00022490"/>
    </source>
</evidence>
<protein>
    <recommendedName>
        <fullName evidence="11">Peptidase T</fullName>
        <ecNumber evidence="11">3.4.11.4</ecNumber>
    </recommendedName>
    <alternativeName>
        <fullName evidence="11">Aminotripeptidase</fullName>
        <shortName evidence="11">Tripeptidase</shortName>
    </alternativeName>
    <alternativeName>
        <fullName evidence="11">Tripeptide aminopeptidase</fullName>
    </alternativeName>
</protein>
<dbReference type="SUPFAM" id="SSF53187">
    <property type="entry name" value="Zn-dependent exopeptidases"/>
    <property type="match status" value="1"/>
</dbReference>
<evidence type="ECO:0000256" key="6">
    <source>
        <dbReference type="ARBA" id="ARBA00022670"/>
    </source>
</evidence>
<sequence length="404" mass="45135">MNQLVERFIKYVKYPTTSDESSNTCPSTENQIAFGKMLAEECKSIGLKDISIDENGYVMAVLPANCEEDVPVIGFIAHMDTSPDMSGENVNPRIIENYNGKDIVLNEEKNIVLSPNTFPNLTKCIGDTLITTDGTTLLGADDKAGIAEILTAMEYLIHHPEIKHGKICIAFTPDEEIGRGADLFDVKKFGADFAYTIDGGLLGELEYENFNAAQAKITIHGQNVHPGTAKNKMKNAVLIGIQLAQLFPEKEIPAHTEGYEGFYHLNNFNGNVEKVEMVYIIRDFDMENFNKRKDFVKEAIEKMNAIYGDGTIQLELRDQYYNMKEKLEDKMYIVERAFNAMKAVGVEPHIKPIRGGTDGARLSFMGLPCPNIFTGGDNYHGRYEYISVNSMKKAVEVIVKIAQI</sequence>
<dbReference type="GO" id="GO:0006508">
    <property type="term" value="P:proteolysis"/>
    <property type="evidence" value="ECO:0007669"/>
    <property type="project" value="UniProtKB-UniRule"/>
</dbReference>
<keyword evidence="10 11" id="KW-0482">Metalloprotease</keyword>
<dbReference type="GO" id="GO:0008237">
    <property type="term" value="F:metallopeptidase activity"/>
    <property type="evidence" value="ECO:0007669"/>
    <property type="project" value="UniProtKB-KW"/>
</dbReference>
<dbReference type="PROSITE" id="PS00759">
    <property type="entry name" value="ARGE_DAPE_CPG2_2"/>
    <property type="match status" value="1"/>
</dbReference>
<dbReference type="NCBIfam" id="NF009920">
    <property type="entry name" value="PRK13381.1"/>
    <property type="match status" value="1"/>
</dbReference>
<evidence type="ECO:0000256" key="1">
    <source>
        <dbReference type="ARBA" id="ARBA00000870"/>
    </source>
</evidence>
<dbReference type="InterPro" id="IPR001261">
    <property type="entry name" value="ArgE/DapE_CS"/>
</dbReference>
<evidence type="ECO:0000313" key="15">
    <source>
        <dbReference type="EMBL" id="KAE9636916.1"/>
    </source>
</evidence>
<evidence type="ECO:0000256" key="12">
    <source>
        <dbReference type="PIRSR" id="PIRSR037215-1"/>
    </source>
</evidence>
<dbReference type="FunFam" id="3.30.70.360:FF:000002">
    <property type="entry name" value="Peptidase T"/>
    <property type="match status" value="1"/>
</dbReference>
<dbReference type="PIRSF" id="PIRSF037215">
    <property type="entry name" value="Peptidase_M20B"/>
    <property type="match status" value="1"/>
</dbReference>
<comment type="subcellular location">
    <subcellularLocation>
        <location evidence="2 11">Cytoplasm</location>
    </subcellularLocation>
</comment>
<comment type="catalytic activity">
    <reaction evidence="1 11">
        <text>Release of the N-terminal residue from a tripeptide.</text>
        <dbReference type="EC" id="3.4.11.4"/>
    </reaction>
</comment>
<feature type="domain" description="Peptidase M20 dimerisation" evidence="14">
    <location>
        <begin position="207"/>
        <end position="309"/>
    </location>
</feature>
<dbReference type="Pfam" id="PF01546">
    <property type="entry name" value="Peptidase_M20"/>
    <property type="match status" value="1"/>
</dbReference>
<feature type="binding site" evidence="11 13">
    <location>
        <position position="380"/>
    </location>
    <ligand>
        <name>Zn(2+)</name>
        <dbReference type="ChEBI" id="CHEBI:29105"/>
        <label>2</label>
    </ligand>
</feature>
<name>A0A7C8LGE5_9FIRM</name>
<dbReference type="RefSeq" id="WP_158738835.1">
    <property type="nucleotide sequence ID" value="NZ_WSLF01000001.1"/>
</dbReference>
<dbReference type="HAMAP" id="MF_00550">
    <property type="entry name" value="Aminopeptidase_M20"/>
    <property type="match status" value="1"/>
</dbReference>
<evidence type="ECO:0000256" key="8">
    <source>
        <dbReference type="ARBA" id="ARBA00022801"/>
    </source>
</evidence>
<dbReference type="OrthoDB" id="9804934at2"/>
<dbReference type="Pfam" id="PF07687">
    <property type="entry name" value="M20_dimer"/>
    <property type="match status" value="1"/>
</dbReference>
<feature type="binding site" evidence="11 13">
    <location>
        <position position="176"/>
    </location>
    <ligand>
        <name>Zn(2+)</name>
        <dbReference type="ChEBI" id="CHEBI:29105"/>
        <label>2</label>
    </ligand>
</feature>
<dbReference type="GO" id="GO:0005829">
    <property type="term" value="C:cytosol"/>
    <property type="evidence" value="ECO:0007669"/>
    <property type="project" value="TreeGrafter"/>
</dbReference>
<dbReference type="Gene3D" id="3.40.630.10">
    <property type="entry name" value="Zn peptidases"/>
    <property type="match status" value="1"/>
</dbReference>
<dbReference type="PANTHER" id="PTHR42994:SF1">
    <property type="entry name" value="PEPTIDASE T"/>
    <property type="match status" value="1"/>
</dbReference>
<feature type="active site" evidence="11 12">
    <location>
        <position position="80"/>
    </location>
</feature>
<dbReference type="GO" id="GO:0008270">
    <property type="term" value="F:zinc ion binding"/>
    <property type="evidence" value="ECO:0007669"/>
    <property type="project" value="UniProtKB-UniRule"/>
</dbReference>
<evidence type="ECO:0000256" key="10">
    <source>
        <dbReference type="ARBA" id="ARBA00023049"/>
    </source>
</evidence>
<dbReference type="InterPro" id="IPR011650">
    <property type="entry name" value="Peptidase_M20_dimer"/>
</dbReference>
<evidence type="ECO:0000256" key="11">
    <source>
        <dbReference type="HAMAP-Rule" id="MF_00550"/>
    </source>
</evidence>
<dbReference type="PROSITE" id="PS00758">
    <property type="entry name" value="ARGE_DAPE_CPG2_1"/>
    <property type="match status" value="1"/>
</dbReference>
<gene>
    <name evidence="11 15" type="primary">pepT</name>
    <name evidence="15" type="ORF">GND95_00345</name>
</gene>
<accession>A0A7C8LGE5</accession>